<dbReference type="GO" id="GO:0035725">
    <property type="term" value="P:sodium ion transmembrane transport"/>
    <property type="evidence" value="ECO:0007669"/>
    <property type="project" value="TreeGrafter"/>
</dbReference>
<dbReference type="PANTHER" id="PTHR11616:SF265">
    <property type="entry name" value="TRANSPORTER"/>
    <property type="match status" value="1"/>
</dbReference>
<evidence type="ECO:0000256" key="4">
    <source>
        <dbReference type="ARBA" id="ARBA00022989"/>
    </source>
</evidence>
<keyword evidence="6" id="KW-0915">Sodium</keyword>
<proteinExistence type="inferred from homology"/>
<keyword evidence="11" id="KW-1185">Reference proteome</keyword>
<evidence type="ECO:0000313" key="11">
    <source>
        <dbReference type="Proteomes" id="UP001152320"/>
    </source>
</evidence>
<comment type="subcellular location">
    <subcellularLocation>
        <location evidence="1">Membrane</location>
        <topology evidence="1">Multi-pass membrane protein</topology>
    </subcellularLocation>
</comment>
<feature type="transmembrane region" description="Helical" evidence="9">
    <location>
        <begin position="459"/>
        <end position="481"/>
    </location>
</feature>
<comment type="similarity">
    <text evidence="8">Belongs to the sodium:neurotransmitter symporter (SNF) (TC 2.A.22) family.</text>
</comment>
<dbReference type="PANTHER" id="PTHR11616">
    <property type="entry name" value="SODIUM/CHLORIDE DEPENDENT TRANSPORTER"/>
    <property type="match status" value="1"/>
</dbReference>
<dbReference type="InterPro" id="IPR000175">
    <property type="entry name" value="Na/ntran_symport"/>
</dbReference>
<evidence type="ECO:0000256" key="3">
    <source>
        <dbReference type="ARBA" id="ARBA00022692"/>
    </source>
</evidence>
<feature type="transmembrane region" description="Helical" evidence="9">
    <location>
        <begin position="217"/>
        <end position="237"/>
    </location>
</feature>
<evidence type="ECO:0000313" key="10">
    <source>
        <dbReference type="EMBL" id="KAJ8028644.1"/>
    </source>
</evidence>
<name>A0A9Q1BL90_HOLLE</name>
<keyword evidence="7" id="KW-1015">Disulfide bond</keyword>
<dbReference type="GO" id="GO:0046872">
    <property type="term" value="F:metal ion binding"/>
    <property type="evidence" value="ECO:0007669"/>
    <property type="project" value="UniProtKB-KW"/>
</dbReference>
<feature type="binding site" evidence="6">
    <location>
        <position position="62"/>
    </location>
    <ligand>
        <name>Na(+)</name>
        <dbReference type="ChEBI" id="CHEBI:29101"/>
        <label>1</label>
    </ligand>
</feature>
<keyword evidence="8" id="KW-0769">Symport</keyword>
<dbReference type="SUPFAM" id="SSF161070">
    <property type="entry name" value="SNF-like"/>
    <property type="match status" value="1"/>
</dbReference>
<feature type="transmembrane region" description="Helical" evidence="9">
    <location>
        <begin position="328"/>
        <end position="353"/>
    </location>
</feature>
<feature type="transmembrane region" description="Helical" evidence="9">
    <location>
        <begin position="122"/>
        <end position="153"/>
    </location>
</feature>
<dbReference type="InterPro" id="IPR037272">
    <property type="entry name" value="SNS_sf"/>
</dbReference>
<keyword evidence="4 9" id="KW-1133">Transmembrane helix</keyword>
<comment type="caution">
    <text evidence="10">The sequence shown here is derived from an EMBL/GenBank/DDBJ whole genome shotgun (WGS) entry which is preliminary data.</text>
</comment>
<accession>A0A9Q1BL90</accession>
<sequence length="653" mass="73492">MVFISVTGYTKPVDDIEYQAEKEKGHANGKLKSGGLEIEEQEVEREKWGSWFDFILACIGYAVGLGNVWRFPYLCYENGGGAFLIPYIIMLFSCGLPLFFMELSFGQFASQGAVSVWNISPLFRGVGFGMIIVSTLVAIYYNVIIAWTVYYGFKSFTFPNLEWISCNNTWNTEHCFDDYLNTTRSLGHGNDSVRATEEFWTHKVHDLSDTIGEIGGINWHLLGCLAASWIVVGACISKGVKSSGKVVYFTAVFPYVVLVILFFRGITLPGAWEGIKFYIVPDINGILAVKPWRDAATQIFYSLGISFGGLMTFASYNKFHNNCYRDALIVSLTNCGTSIFAGFVIFSTLGFMAHNSDQQVKDVVDSGPGLAFIAYPEALARMPGSQFWSFLFFFMLFTLGLDSEFAMTETLITAIVDELPPHLKKWKPLVTASTCFIGFLGGILMVTKSGLYIFTLMDWYSAGFSLMAIAATYSLVISYIYGQKRFMSDIQTMIGFVPGYYWRVTWGFLAPFLMVMIIIFSFVFYTPAYYDEYTFPPAAEAFGWIMTCASFLVLPGYMVYAIFFKAKQPSFMERLKFLIKPTKDWGPLLNEHRREAGYPELHLVDESVANGKGPHLDQKVKYTAYSHDVQVSMNDVRDNPPPYPASTADKTYC</sequence>
<feature type="transmembrane region" description="Helical" evidence="9">
    <location>
        <begin position="51"/>
        <end position="69"/>
    </location>
</feature>
<dbReference type="Proteomes" id="UP001152320">
    <property type="component" value="Chromosome 15"/>
</dbReference>
<evidence type="ECO:0000256" key="2">
    <source>
        <dbReference type="ARBA" id="ARBA00022448"/>
    </source>
</evidence>
<dbReference type="GO" id="GO:0006865">
    <property type="term" value="P:amino acid transport"/>
    <property type="evidence" value="ECO:0007669"/>
    <property type="project" value="TreeGrafter"/>
</dbReference>
<feature type="binding site" evidence="6">
    <location>
        <position position="399"/>
    </location>
    <ligand>
        <name>Na(+)</name>
        <dbReference type="ChEBI" id="CHEBI:29101"/>
        <label>1</label>
    </ligand>
</feature>
<feature type="transmembrane region" description="Helical" evidence="9">
    <location>
        <begin position="544"/>
        <end position="564"/>
    </location>
</feature>
<dbReference type="OrthoDB" id="6581954at2759"/>
<feature type="binding site" evidence="6">
    <location>
        <position position="334"/>
    </location>
    <ligand>
        <name>Na(+)</name>
        <dbReference type="ChEBI" id="CHEBI:29101"/>
        <label>1</label>
    </ligand>
</feature>
<feature type="binding site" evidence="6">
    <location>
        <position position="63"/>
    </location>
    <ligand>
        <name>Na(+)</name>
        <dbReference type="ChEBI" id="CHEBI:29101"/>
        <label>1</label>
    </ligand>
</feature>
<dbReference type="AlphaFoldDB" id="A0A9Q1BL90"/>
<feature type="binding site" evidence="6">
    <location>
        <position position="402"/>
    </location>
    <ligand>
        <name>Na(+)</name>
        <dbReference type="ChEBI" id="CHEBI:29101"/>
        <label>1</label>
    </ligand>
</feature>
<dbReference type="PROSITE" id="PS50267">
    <property type="entry name" value="NA_NEUROTRAN_SYMP_3"/>
    <property type="match status" value="1"/>
</dbReference>
<dbReference type="PRINTS" id="PR00176">
    <property type="entry name" value="NANEUSMPORT"/>
</dbReference>
<feature type="disulfide bond" evidence="7">
    <location>
        <begin position="166"/>
        <end position="175"/>
    </location>
</feature>
<dbReference type="GO" id="GO:0005886">
    <property type="term" value="C:plasma membrane"/>
    <property type="evidence" value="ECO:0007669"/>
    <property type="project" value="TreeGrafter"/>
</dbReference>
<feature type="binding site" evidence="6">
    <location>
        <position position="60"/>
    </location>
    <ligand>
        <name>Na(+)</name>
        <dbReference type="ChEBI" id="CHEBI:29101"/>
        <label>1</label>
    </ligand>
</feature>
<feature type="binding site" evidence="6">
    <location>
        <position position="403"/>
    </location>
    <ligand>
        <name>Na(+)</name>
        <dbReference type="ChEBI" id="CHEBI:29101"/>
        <label>1</label>
    </ligand>
</feature>
<feature type="binding site" evidence="6">
    <location>
        <position position="302"/>
    </location>
    <ligand>
        <name>Na(+)</name>
        <dbReference type="ChEBI" id="CHEBI:29101"/>
        <label>1</label>
    </ligand>
</feature>
<keyword evidence="2 8" id="KW-0813">Transport</keyword>
<feature type="transmembrane region" description="Helical" evidence="9">
    <location>
        <begin position="81"/>
        <end position="101"/>
    </location>
</feature>
<evidence type="ECO:0000256" key="7">
    <source>
        <dbReference type="PIRSR" id="PIRSR600175-2"/>
    </source>
</evidence>
<feature type="transmembrane region" description="Helical" evidence="9">
    <location>
        <begin position="246"/>
        <end position="266"/>
    </location>
</feature>
<feature type="transmembrane region" description="Helical" evidence="9">
    <location>
        <begin position="428"/>
        <end position="447"/>
    </location>
</feature>
<dbReference type="Pfam" id="PF00209">
    <property type="entry name" value="SNF"/>
    <property type="match status" value="1"/>
</dbReference>
<keyword evidence="6" id="KW-0479">Metal-binding</keyword>
<gene>
    <name evidence="10" type="ORF">HOLleu_30942</name>
</gene>
<evidence type="ECO:0000256" key="6">
    <source>
        <dbReference type="PIRSR" id="PIRSR600175-1"/>
    </source>
</evidence>
<keyword evidence="5 9" id="KW-0472">Membrane</keyword>
<dbReference type="GO" id="GO:0015293">
    <property type="term" value="F:symporter activity"/>
    <property type="evidence" value="ECO:0007669"/>
    <property type="project" value="UniProtKB-KW"/>
</dbReference>
<feature type="transmembrane region" description="Helical" evidence="9">
    <location>
        <begin position="387"/>
        <end position="407"/>
    </location>
</feature>
<evidence type="ECO:0000256" key="5">
    <source>
        <dbReference type="ARBA" id="ARBA00023136"/>
    </source>
</evidence>
<feature type="transmembrane region" description="Helical" evidence="9">
    <location>
        <begin position="299"/>
        <end position="316"/>
    </location>
</feature>
<dbReference type="EMBL" id="JAIZAY010000015">
    <property type="protein sequence ID" value="KAJ8028644.1"/>
    <property type="molecule type" value="Genomic_DNA"/>
</dbReference>
<reference evidence="10" key="1">
    <citation type="submission" date="2021-10" db="EMBL/GenBank/DDBJ databases">
        <title>Tropical sea cucumber genome reveals ecological adaptation and Cuvierian tubules defense mechanism.</title>
        <authorList>
            <person name="Chen T."/>
        </authorList>
    </citation>
    <scope>NUCLEOTIDE SEQUENCE</scope>
    <source>
        <strain evidence="10">Nanhai2018</strain>
        <tissue evidence="10">Muscle</tissue>
    </source>
</reference>
<dbReference type="PROSITE" id="PS00610">
    <property type="entry name" value="NA_NEUROTRAN_SYMP_1"/>
    <property type="match status" value="1"/>
</dbReference>
<feature type="transmembrane region" description="Helical" evidence="9">
    <location>
        <begin position="501"/>
        <end position="524"/>
    </location>
</feature>
<keyword evidence="3 8" id="KW-0812">Transmembrane</keyword>
<feature type="binding site" evidence="6">
    <location>
        <position position="67"/>
    </location>
    <ligand>
        <name>Na(+)</name>
        <dbReference type="ChEBI" id="CHEBI:29101"/>
        <label>1</label>
    </ligand>
</feature>
<protein>
    <recommendedName>
        <fullName evidence="8">Transporter</fullName>
    </recommendedName>
</protein>
<organism evidence="10 11">
    <name type="scientific">Holothuria leucospilota</name>
    <name type="common">Black long sea cucumber</name>
    <name type="synonym">Mertensiothuria leucospilota</name>
    <dbReference type="NCBI Taxonomy" id="206669"/>
    <lineage>
        <taxon>Eukaryota</taxon>
        <taxon>Metazoa</taxon>
        <taxon>Echinodermata</taxon>
        <taxon>Eleutherozoa</taxon>
        <taxon>Echinozoa</taxon>
        <taxon>Holothuroidea</taxon>
        <taxon>Aspidochirotacea</taxon>
        <taxon>Aspidochirotida</taxon>
        <taxon>Holothuriidae</taxon>
        <taxon>Holothuria</taxon>
    </lineage>
</organism>
<evidence type="ECO:0000256" key="1">
    <source>
        <dbReference type="ARBA" id="ARBA00004141"/>
    </source>
</evidence>
<evidence type="ECO:0000256" key="8">
    <source>
        <dbReference type="RuleBase" id="RU003732"/>
    </source>
</evidence>
<evidence type="ECO:0000256" key="9">
    <source>
        <dbReference type="SAM" id="Phobius"/>
    </source>
</evidence>